<dbReference type="OrthoDB" id="695806at2759"/>
<feature type="region of interest" description="Disordered" evidence="1">
    <location>
        <begin position="1"/>
        <end position="22"/>
    </location>
</feature>
<keyword evidence="3" id="KW-1185">Reference proteome</keyword>
<evidence type="ECO:0008006" key="4">
    <source>
        <dbReference type="Google" id="ProtNLM"/>
    </source>
</evidence>
<feature type="compositionally biased region" description="Low complexity" evidence="1">
    <location>
        <begin position="91"/>
        <end position="117"/>
    </location>
</feature>
<dbReference type="OMA" id="YEISHSH"/>
<sequence length="144" mass="15364">MDFFSDHKTPKTDTEKQNIPSTTELFSSAKVVADAAKASLSNEADKLDKAKVADAAGDLLEAASHYGKLEENQGVGKYVQKAEDYLHNYKTSTTTTTTSHSTTTTHSAPMDSSSHSSSGGGDGQSESGGYGEYFKMAEGFLKKH</sequence>
<accession>A0A200PRA9</accession>
<feature type="region of interest" description="Disordered" evidence="1">
    <location>
        <begin position="89"/>
        <end position="130"/>
    </location>
</feature>
<dbReference type="InterPro" id="IPR040294">
    <property type="entry name" value="Nodulin-rel_1/2"/>
</dbReference>
<proteinExistence type="predicted"/>
<evidence type="ECO:0000313" key="3">
    <source>
        <dbReference type="Proteomes" id="UP000195402"/>
    </source>
</evidence>
<dbReference type="PANTHER" id="PTHR35098:SF1">
    <property type="entry name" value="NODULIN-RELATED PROTEIN 2"/>
    <property type="match status" value="1"/>
</dbReference>
<dbReference type="Proteomes" id="UP000195402">
    <property type="component" value="Unassembled WGS sequence"/>
</dbReference>
<dbReference type="GO" id="GO:0009408">
    <property type="term" value="P:response to heat"/>
    <property type="evidence" value="ECO:0007669"/>
    <property type="project" value="InterPro"/>
</dbReference>
<feature type="compositionally biased region" description="Gly residues" evidence="1">
    <location>
        <begin position="118"/>
        <end position="130"/>
    </location>
</feature>
<name>A0A200PRA9_MACCD</name>
<gene>
    <name evidence="2" type="ORF">BVC80_9083g19</name>
</gene>
<comment type="caution">
    <text evidence="2">The sequence shown here is derived from an EMBL/GenBank/DDBJ whole genome shotgun (WGS) entry which is preliminary data.</text>
</comment>
<dbReference type="PANTHER" id="PTHR35098">
    <property type="entry name" value="EXPRESSED PROTEIN"/>
    <property type="match status" value="1"/>
</dbReference>
<protein>
    <recommendedName>
        <fullName evidence="4">Nodulin-related protein 1</fullName>
    </recommendedName>
</protein>
<reference evidence="2 3" key="1">
    <citation type="journal article" date="2017" name="Mol. Plant">
        <title>The Genome of Medicinal Plant Macleaya cordata Provides New Insights into Benzylisoquinoline Alkaloids Metabolism.</title>
        <authorList>
            <person name="Liu X."/>
            <person name="Liu Y."/>
            <person name="Huang P."/>
            <person name="Ma Y."/>
            <person name="Qing Z."/>
            <person name="Tang Q."/>
            <person name="Cao H."/>
            <person name="Cheng P."/>
            <person name="Zheng Y."/>
            <person name="Yuan Z."/>
            <person name="Zhou Y."/>
            <person name="Liu J."/>
            <person name="Tang Z."/>
            <person name="Zhuo Y."/>
            <person name="Zhang Y."/>
            <person name="Yu L."/>
            <person name="Huang J."/>
            <person name="Yang P."/>
            <person name="Peng Q."/>
            <person name="Zhang J."/>
            <person name="Jiang W."/>
            <person name="Zhang Z."/>
            <person name="Lin K."/>
            <person name="Ro D.K."/>
            <person name="Chen X."/>
            <person name="Xiong X."/>
            <person name="Shang Y."/>
            <person name="Huang S."/>
            <person name="Zeng J."/>
        </authorList>
    </citation>
    <scope>NUCLEOTIDE SEQUENCE [LARGE SCALE GENOMIC DNA]</scope>
    <source>
        <strain evidence="3">cv. BLH2017</strain>
        <tissue evidence="2">Root</tissue>
    </source>
</reference>
<feature type="compositionally biased region" description="Basic and acidic residues" evidence="1">
    <location>
        <begin position="1"/>
        <end position="16"/>
    </location>
</feature>
<organism evidence="2 3">
    <name type="scientific">Macleaya cordata</name>
    <name type="common">Five-seeded plume-poppy</name>
    <name type="synonym">Bocconia cordata</name>
    <dbReference type="NCBI Taxonomy" id="56857"/>
    <lineage>
        <taxon>Eukaryota</taxon>
        <taxon>Viridiplantae</taxon>
        <taxon>Streptophyta</taxon>
        <taxon>Embryophyta</taxon>
        <taxon>Tracheophyta</taxon>
        <taxon>Spermatophyta</taxon>
        <taxon>Magnoliopsida</taxon>
        <taxon>Ranunculales</taxon>
        <taxon>Papaveraceae</taxon>
        <taxon>Papaveroideae</taxon>
        <taxon>Macleaya</taxon>
    </lineage>
</organism>
<dbReference type="AlphaFoldDB" id="A0A200PRA9"/>
<evidence type="ECO:0000256" key="1">
    <source>
        <dbReference type="SAM" id="MobiDB-lite"/>
    </source>
</evidence>
<dbReference type="FunCoup" id="A0A200PRA9">
    <property type="interactions" value="543"/>
</dbReference>
<dbReference type="InParanoid" id="A0A200PRA9"/>
<dbReference type="GO" id="GO:0010115">
    <property type="term" value="P:regulation of abscisic acid biosynthetic process"/>
    <property type="evidence" value="ECO:0007669"/>
    <property type="project" value="InterPro"/>
</dbReference>
<dbReference type="STRING" id="56857.A0A200PRA9"/>
<dbReference type="EMBL" id="MVGT01004287">
    <property type="protein sequence ID" value="OVA00735.1"/>
    <property type="molecule type" value="Genomic_DNA"/>
</dbReference>
<evidence type="ECO:0000313" key="2">
    <source>
        <dbReference type="EMBL" id="OVA00735.1"/>
    </source>
</evidence>